<feature type="transmembrane region" description="Helical" evidence="7">
    <location>
        <begin position="126"/>
        <end position="147"/>
    </location>
</feature>
<protein>
    <recommendedName>
        <fullName evidence="10">Cystinosin</fullName>
    </recommendedName>
</protein>
<keyword evidence="6 7" id="KW-0472">Membrane</keyword>
<evidence type="ECO:0000256" key="1">
    <source>
        <dbReference type="ARBA" id="ARBA00004127"/>
    </source>
</evidence>
<evidence type="ECO:0000256" key="3">
    <source>
        <dbReference type="ARBA" id="ARBA00022692"/>
    </source>
</evidence>
<evidence type="ECO:0000256" key="5">
    <source>
        <dbReference type="ARBA" id="ARBA00022989"/>
    </source>
</evidence>
<feature type="transmembrane region" description="Helical" evidence="7">
    <location>
        <begin position="91"/>
        <end position="114"/>
    </location>
</feature>
<dbReference type="InterPro" id="IPR005282">
    <property type="entry name" value="LC_transporter"/>
</dbReference>
<dbReference type="Pfam" id="PF04193">
    <property type="entry name" value="PQ-loop"/>
    <property type="match status" value="2"/>
</dbReference>
<dbReference type="InterPro" id="IPR006603">
    <property type="entry name" value="PQ-loop_rpt"/>
</dbReference>
<feature type="transmembrane region" description="Helical" evidence="7">
    <location>
        <begin position="229"/>
        <end position="248"/>
    </location>
</feature>
<dbReference type="SMART" id="SM00679">
    <property type="entry name" value="CTNS"/>
    <property type="match status" value="2"/>
</dbReference>
<accession>A0A9W9WC91</accession>
<evidence type="ECO:0008006" key="10">
    <source>
        <dbReference type="Google" id="ProtNLM"/>
    </source>
</evidence>
<proteinExistence type="predicted"/>
<keyword evidence="3 7" id="KW-0812">Transmembrane</keyword>
<feature type="transmembrane region" description="Helical" evidence="7">
    <location>
        <begin position="6"/>
        <end position="27"/>
    </location>
</feature>
<dbReference type="PANTHER" id="PTHR13131:SF5">
    <property type="entry name" value="CYSTINOSIN"/>
    <property type="match status" value="1"/>
</dbReference>
<reference evidence="8" key="1">
    <citation type="submission" date="2022-12" db="EMBL/GenBank/DDBJ databases">
        <authorList>
            <person name="Petersen C."/>
        </authorList>
    </citation>
    <scope>NUCLEOTIDE SEQUENCE</scope>
    <source>
        <strain evidence="8">IBT 29677</strain>
    </source>
</reference>
<keyword evidence="4" id="KW-0677">Repeat</keyword>
<keyword evidence="2" id="KW-0813">Transport</keyword>
<dbReference type="GO" id="GO:0015184">
    <property type="term" value="F:L-cystine transmembrane transporter activity"/>
    <property type="evidence" value="ECO:0007669"/>
    <property type="project" value="TreeGrafter"/>
</dbReference>
<gene>
    <name evidence="8" type="ORF">N7509_001416</name>
</gene>
<comment type="caution">
    <text evidence="8">The sequence shown here is derived from an EMBL/GenBank/DDBJ whole genome shotgun (WGS) entry which is preliminary data.</text>
</comment>
<dbReference type="Gene3D" id="1.20.1280.290">
    <property type="match status" value="2"/>
</dbReference>
<feature type="transmembrane region" description="Helical" evidence="7">
    <location>
        <begin position="48"/>
        <end position="71"/>
    </location>
</feature>
<comment type="subcellular location">
    <subcellularLocation>
        <location evidence="1">Endomembrane system</location>
        <topology evidence="1">Multi-pass membrane protein</topology>
    </subcellularLocation>
</comment>
<evidence type="ECO:0000313" key="8">
    <source>
        <dbReference type="EMBL" id="KAJ5414789.1"/>
    </source>
</evidence>
<organism evidence="8 9">
    <name type="scientific">Penicillium cosmopolitanum</name>
    <dbReference type="NCBI Taxonomy" id="1131564"/>
    <lineage>
        <taxon>Eukaryota</taxon>
        <taxon>Fungi</taxon>
        <taxon>Dikarya</taxon>
        <taxon>Ascomycota</taxon>
        <taxon>Pezizomycotina</taxon>
        <taxon>Eurotiomycetes</taxon>
        <taxon>Eurotiomycetidae</taxon>
        <taxon>Eurotiales</taxon>
        <taxon>Aspergillaceae</taxon>
        <taxon>Penicillium</taxon>
    </lineage>
</organism>
<evidence type="ECO:0000256" key="2">
    <source>
        <dbReference type="ARBA" id="ARBA00022448"/>
    </source>
</evidence>
<feature type="transmembrane region" description="Helical" evidence="7">
    <location>
        <begin position="153"/>
        <end position="173"/>
    </location>
</feature>
<dbReference type="EMBL" id="JAPZBU010000003">
    <property type="protein sequence ID" value="KAJ5414789.1"/>
    <property type="molecule type" value="Genomic_DNA"/>
</dbReference>
<reference evidence="8" key="2">
    <citation type="journal article" date="2023" name="IMA Fungus">
        <title>Comparative genomic study of the Penicillium genus elucidates a diverse pangenome and 15 lateral gene transfer events.</title>
        <authorList>
            <person name="Petersen C."/>
            <person name="Sorensen T."/>
            <person name="Nielsen M.R."/>
            <person name="Sondergaard T.E."/>
            <person name="Sorensen J.L."/>
            <person name="Fitzpatrick D.A."/>
            <person name="Frisvad J.C."/>
            <person name="Nielsen K.L."/>
        </authorList>
    </citation>
    <scope>NUCLEOTIDE SEQUENCE</scope>
    <source>
        <strain evidence="8">IBT 29677</strain>
    </source>
</reference>
<feature type="transmembrane region" description="Helical" evidence="7">
    <location>
        <begin position="185"/>
        <end position="209"/>
    </location>
</feature>
<evidence type="ECO:0000256" key="6">
    <source>
        <dbReference type="ARBA" id="ARBA00023136"/>
    </source>
</evidence>
<keyword evidence="5 7" id="KW-1133">Transmembrane helix</keyword>
<dbReference type="PANTHER" id="PTHR13131">
    <property type="entry name" value="CYSTINOSIN"/>
    <property type="match status" value="1"/>
</dbReference>
<dbReference type="AlphaFoldDB" id="A0A9W9WC91"/>
<dbReference type="GO" id="GO:0012505">
    <property type="term" value="C:endomembrane system"/>
    <property type="evidence" value="ECO:0007669"/>
    <property type="project" value="UniProtKB-SubCell"/>
</dbReference>
<evidence type="ECO:0000256" key="4">
    <source>
        <dbReference type="ARBA" id="ARBA00022737"/>
    </source>
</evidence>
<dbReference type="RefSeq" id="XP_056494635.1">
    <property type="nucleotide sequence ID" value="XM_056626053.1"/>
</dbReference>
<dbReference type="GO" id="GO:0005774">
    <property type="term" value="C:vacuolar membrane"/>
    <property type="evidence" value="ECO:0007669"/>
    <property type="project" value="TreeGrafter"/>
</dbReference>
<dbReference type="Proteomes" id="UP001147747">
    <property type="component" value="Unassembled WGS sequence"/>
</dbReference>
<name>A0A9W9WC91_9EURO</name>
<keyword evidence="9" id="KW-1185">Reference proteome</keyword>
<evidence type="ECO:0000313" key="9">
    <source>
        <dbReference type="Proteomes" id="UP001147747"/>
    </source>
</evidence>
<evidence type="ECO:0000256" key="7">
    <source>
        <dbReference type="SAM" id="Phobius"/>
    </source>
</evidence>
<sequence length="272" mass="30492">MLNDTWTHAISQTLGWTYFVLWSLSFYPQVLHNHRRRSTDGFSVDFAVLNILGLTAYTIFNACFLFSPVVRAQYGQRHPEGAKPTVQWNDFLYALHGALVCCLIGSHFLCASFWKFRSKIKRVSTLALVIIGGCIGVVALAILYVWVSASWKWIDVVYVVGMIKVFLTAVKYTPQAVMNYLRQSTAGFSIFAVLLDLTGALLSLIQLVLDSSLQADWSGTTGNVAKLSLGNITLVFDLIFIFQHFVLYREQPAERKPGPSEHDPLLYGSNEP</sequence>
<dbReference type="GeneID" id="81365033"/>
<dbReference type="OrthoDB" id="75720at2759"/>
<dbReference type="GO" id="GO:0000324">
    <property type="term" value="C:fungal-type vacuole"/>
    <property type="evidence" value="ECO:0007669"/>
    <property type="project" value="TreeGrafter"/>
</dbReference>